<dbReference type="InterPro" id="IPR015947">
    <property type="entry name" value="PUA-like_sf"/>
</dbReference>
<evidence type="ECO:0000313" key="15">
    <source>
        <dbReference type="EMBL" id="KNA92004.1"/>
    </source>
</evidence>
<dbReference type="InterPro" id="IPR046886">
    <property type="entry name" value="RsmE_MTase_dom"/>
</dbReference>
<dbReference type="PANTHER" id="PTHR30027:SF3">
    <property type="entry name" value="16S RRNA (URACIL(1498)-N(3))-METHYLTRANSFERASE"/>
    <property type="match status" value="1"/>
</dbReference>
<dbReference type="Gene3D" id="3.40.1280.10">
    <property type="match status" value="1"/>
</dbReference>
<dbReference type="Pfam" id="PF20260">
    <property type="entry name" value="PUA_4"/>
    <property type="match status" value="1"/>
</dbReference>
<evidence type="ECO:0000259" key="13">
    <source>
        <dbReference type="Pfam" id="PF04452"/>
    </source>
</evidence>
<keyword evidence="16" id="KW-1185">Reference proteome</keyword>
<evidence type="ECO:0000256" key="4">
    <source>
        <dbReference type="ARBA" id="ARBA00013673"/>
    </source>
</evidence>
<evidence type="ECO:0000256" key="11">
    <source>
        <dbReference type="ARBA" id="ARBA00047944"/>
    </source>
</evidence>
<dbReference type="NCBIfam" id="TIGR00046">
    <property type="entry name" value="RsmE family RNA methyltransferase"/>
    <property type="match status" value="1"/>
</dbReference>
<evidence type="ECO:0000256" key="10">
    <source>
        <dbReference type="ARBA" id="ARBA00025699"/>
    </source>
</evidence>
<reference evidence="15 16" key="1">
    <citation type="submission" date="2015-05" db="EMBL/GenBank/DDBJ databases">
        <title>Draft genome sequence of the bacterium Gordonia jacobaea a new member of the Gordonia genus.</title>
        <authorList>
            <person name="Jimenez-Galisteo G."/>
            <person name="Dominguez A."/>
            <person name="Munoz E."/>
            <person name="Vinas M."/>
        </authorList>
    </citation>
    <scope>NUCLEOTIDE SEQUENCE [LARGE SCALE GENOMIC DNA]</scope>
    <source>
        <strain evidence="16">mv1</strain>
    </source>
</reference>
<evidence type="ECO:0000256" key="9">
    <source>
        <dbReference type="ARBA" id="ARBA00022691"/>
    </source>
</evidence>
<evidence type="ECO:0000256" key="1">
    <source>
        <dbReference type="ARBA" id="ARBA00004496"/>
    </source>
</evidence>
<dbReference type="InterPro" id="IPR029026">
    <property type="entry name" value="tRNA_m1G_MTases_N"/>
</dbReference>
<dbReference type="PIRSF" id="PIRSF015601">
    <property type="entry name" value="MTase_slr0722"/>
    <property type="match status" value="1"/>
</dbReference>
<comment type="similarity">
    <text evidence="2 12">Belongs to the RNA methyltransferase RsmE family.</text>
</comment>
<dbReference type="InterPro" id="IPR046887">
    <property type="entry name" value="RsmE_PUA-like"/>
</dbReference>
<feature type="domain" description="Ribosomal RNA small subunit methyltransferase E PUA-like" evidence="14">
    <location>
        <begin position="21"/>
        <end position="65"/>
    </location>
</feature>
<accession>A0ABR5IEI2</accession>
<gene>
    <name evidence="15" type="ORF">ABW18_07465</name>
</gene>
<dbReference type="SUPFAM" id="SSF75217">
    <property type="entry name" value="alpha/beta knot"/>
    <property type="match status" value="1"/>
</dbReference>
<dbReference type="GO" id="GO:0032259">
    <property type="term" value="P:methylation"/>
    <property type="evidence" value="ECO:0007669"/>
    <property type="project" value="UniProtKB-KW"/>
</dbReference>
<keyword evidence="6 12" id="KW-0698">rRNA processing</keyword>
<evidence type="ECO:0000256" key="7">
    <source>
        <dbReference type="ARBA" id="ARBA00022603"/>
    </source>
</evidence>
<evidence type="ECO:0000256" key="12">
    <source>
        <dbReference type="PIRNR" id="PIRNR015601"/>
    </source>
</evidence>
<keyword evidence="7 12" id="KW-0489">Methyltransferase</keyword>
<comment type="function">
    <text evidence="10 12">Specifically methylates the N3 position of the uracil ring of uridine 1498 (m3U1498) in 16S rRNA. Acts on the fully assembled 30S ribosomal subunit.</text>
</comment>
<evidence type="ECO:0000259" key="14">
    <source>
        <dbReference type="Pfam" id="PF20260"/>
    </source>
</evidence>
<feature type="domain" description="Ribosomal RNA small subunit methyltransferase E methyltransferase" evidence="13">
    <location>
        <begin position="78"/>
        <end position="240"/>
    </location>
</feature>
<keyword evidence="5 12" id="KW-0963">Cytoplasm</keyword>
<dbReference type="RefSeq" id="WP_049698338.1">
    <property type="nucleotide sequence ID" value="NZ_LDTZ01000015.1"/>
</dbReference>
<dbReference type="GO" id="GO:0008168">
    <property type="term" value="F:methyltransferase activity"/>
    <property type="evidence" value="ECO:0007669"/>
    <property type="project" value="UniProtKB-KW"/>
</dbReference>
<keyword evidence="8 12" id="KW-0808">Transferase</keyword>
<dbReference type="SUPFAM" id="SSF88697">
    <property type="entry name" value="PUA domain-like"/>
    <property type="match status" value="1"/>
</dbReference>
<organism evidence="15 16">
    <name type="scientific">Gordonia jacobaea</name>
    <dbReference type="NCBI Taxonomy" id="122202"/>
    <lineage>
        <taxon>Bacteria</taxon>
        <taxon>Bacillati</taxon>
        <taxon>Actinomycetota</taxon>
        <taxon>Actinomycetes</taxon>
        <taxon>Mycobacteriales</taxon>
        <taxon>Gordoniaceae</taxon>
        <taxon>Gordonia</taxon>
    </lineage>
</organism>
<dbReference type="InterPro" id="IPR006700">
    <property type="entry name" value="RsmE"/>
</dbReference>
<protein>
    <recommendedName>
        <fullName evidence="4 12">Ribosomal RNA small subunit methyltransferase E</fullName>
        <ecNumber evidence="3 12">2.1.1.193</ecNumber>
    </recommendedName>
</protein>
<name>A0ABR5IEI2_9ACTN</name>
<sequence length="249" mass="25688">MSPPLFWVDEVPRVGGEVVLAGSEGRHAVTVTRLGVGEQLLVGDGRGSVADCAVEAIRSKDTLVARAHGYTFIDRPRPTVTVIQALPKAERSELAVDLATEAGADRIVPWQSARCVARWTGKADKGIAKWKAAASAAAKQSRRPWIPDIGDLATTMDVRAICAGVAADGGVVAVLHEDGAVPLRSLPLAGASEIALVVGPEGGLDDAEIADLTALGATSVVLGPEVLRTSAAAAVALGAIGVLTDRWER</sequence>
<dbReference type="InterPro" id="IPR029028">
    <property type="entry name" value="Alpha/beta_knot_MTases"/>
</dbReference>
<dbReference type="PANTHER" id="PTHR30027">
    <property type="entry name" value="RIBOSOMAL RNA SMALL SUBUNIT METHYLTRANSFERASE E"/>
    <property type="match status" value="1"/>
</dbReference>
<dbReference type="CDD" id="cd18084">
    <property type="entry name" value="RsmE-like"/>
    <property type="match status" value="1"/>
</dbReference>
<keyword evidence="9 12" id="KW-0949">S-adenosyl-L-methionine</keyword>
<evidence type="ECO:0000256" key="5">
    <source>
        <dbReference type="ARBA" id="ARBA00022490"/>
    </source>
</evidence>
<dbReference type="EMBL" id="LDTZ01000015">
    <property type="protein sequence ID" value="KNA92004.1"/>
    <property type="molecule type" value="Genomic_DNA"/>
</dbReference>
<dbReference type="Proteomes" id="UP000037247">
    <property type="component" value="Unassembled WGS sequence"/>
</dbReference>
<dbReference type="NCBIfam" id="NF008693">
    <property type="entry name" value="PRK11713.2-3"/>
    <property type="match status" value="1"/>
</dbReference>
<comment type="subcellular location">
    <subcellularLocation>
        <location evidence="1 12">Cytoplasm</location>
    </subcellularLocation>
</comment>
<evidence type="ECO:0000256" key="2">
    <source>
        <dbReference type="ARBA" id="ARBA00005528"/>
    </source>
</evidence>
<comment type="catalytic activity">
    <reaction evidence="11 12">
        <text>uridine(1498) in 16S rRNA + S-adenosyl-L-methionine = N(3)-methyluridine(1498) in 16S rRNA + S-adenosyl-L-homocysteine + H(+)</text>
        <dbReference type="Rhea" id="RHEA:42920"/>
        <dbReference type="Rhea" id="RHEA-COMP:10283"/>
        <dbReference type="Rhea" id="RHEA-COMP:10284"/>
        <dbReference type="ChEBI" id="CHEBI:15378"/>
        <dbReference type="ChEBI" id="CHEBI:57856"/>
        <dbReference type="ChEBI" id="CHEBI:59789"/>
        <dbReference type="ChEBI" id="CHEBI:65315"/>
        <dbReference type="ChEBI" id="CHEBI:74502"/>
        <dbReference type="EC" id="2.1.1.193"/>
    </reaction>
</comment>
<evidence type="ECO:0000313" key="16">
    <source>
        <dbReference type="Proteomes" id="UP000037247"/>
    </source>
</evidence>
<dbReference type="Gene3D" id="2.40.240.20">
    <property type="entry name" value="Hypothetical PUA domain-like, domain 1"/>
    <property type="match status" value="1"/>
</dbReference>
<evidence type="ECO:0000256" key="8">
    <source>
        <dbReference type="ARBA" id="ARBA00022679"/>
    </source>
</evidence>
<comment type="caution">
    <text evidence="15">The sequence shown here is derived from an EMBL/GenBank/DDBJ whole genome shotgun (WGS) entry which is preliminary data.</text>
</comment>
<evidence type="ECO:0000256" key="3">
    <source>
        <dbReference type="ARBA" id="ARBA00012328"/>
    </source>
</evidence>
<evidence type="ECO:0000256" key="6">
    <source>
        <dbReference type="ARBA" id="ARBA00022552"/>
    </source>
</evidence>
<dbReference type="Pfam" id="PF04452">
    <property type="entry name" value="Methyltrans_RNA"/>
    <property type="match status" value="1"/>
</dbReference>
<proteinExistence type="inferred from homology"/>
<dbReference type="EC" id="2.1.1.193" evidence="3 12"/>